<dbReference type="EMBL" id="JBFOLJ010000003">
    <property type="protein sequence ID" value="KAL2550937.1"/>
    <property type="molecule type" value="Genomic_DNA"/>
</dbReference>
<feature type="compositionally biased region" description="Basic and acidic residues" evidence="1">
    <location>
        <begin position="135"/>
        <end position="153"/>
    </location>
</feature>
<reference evidence="4" key="1">
    <citation type="submission" date="2024-07" db="EMBL/GenBank/DDBJ databases">
        <title>Two chromosome-level genome assemblies of Korean endemic species Abeliophyllum distichum and Forsythia ovata (Oleaceae).</title>
        <authorList>
            <person name="Jang H."/>
        </authorList>
    </citation>
    <scope>NUCLEOTIDE SEQUENCE [LARGE SCALE GENOMIC DNA]</scope>
</reference>
<dbReference type="AlphaFoldDB" id="A0ABD1WN03"/>
<feature type="region of interest" description="Disordered" evidence="1">
    <location>
        <begin position="114"/>
        <end position="153"/>
    </location>
</feature>
<proteinExistence type="predicted"/>
<keyword evidence="4" id="KW-1185">Reference proteome</keyword>
<comment type="caution">
    <text evidence="3">The sequence shown here is derived from an EMBL/GenBank/DDBJ whole genome shotgun (WGS) entry which is preliminary data.</text>
</comment>
<sequence>MADATQVEDKLSEEISENTPEKKQETLEEMLSRHRKETTDLQNKEIAMKKVAAKGSKAEQKAKKKLVDEEISKLSMKLKERHAEELSSLGYSSSGAGNGRGNLDNLIRAIAGVSVTNQADRSKPSKGIKRRGKRSQQEAAREQRIQEEQSKIVSDRMIESEKLEQKLEPLGLTINEIKPDGHCIYRAVED</sequence>
<feature type="region of interest" description="Disordered" evidence="1">
    <location>
        <begin position="1"/>
        <end position="66"/>
    </location>
</feature>
<evidence type="ECO:0000259" key="2">
    <source>
        <dbReference type="PROSITE" id="PS50802"/>
    </source>
</evidence>
<organism evidence="3 4">
    <name type="scientific">Forsythia ovata</name>
    <dbReference type="NCBI Taxonomy" id="205694"/>
    <lineage>
        <taxon>Eukaryota</taxon>
        <taxon>Viridiplantae</taxon>
        <taxon>Streptophyta</taxon>
        <taxon>Embryophyta</taxon>
        <taxon>Tracheophyta</taxon>
        <taxon>Spermatophyta</taxon>
        <taxon>Magnoliopsida</taxon>
        <taxon>eudicotyledons</taxon>
        <taxon>Gunneridae</taxon>
        <taxon>Pentapetalae</taxon>
        <taxon>asterids</taxon>
        <taxon>lamiids</taxon>
        <taxon>Lamiales</taxon>
        <taxon>Oleaceae</taxon>
        <taxon>Forsythieae</taxon>
        <taxon>Forsythia</taxon>
    </lineage>
</organism>
<dbReference type="PROSITE" id="PS50802">
    <property type="entry name" value="OTU"/>
    <property type="match status" value="1"/>
</dbReference>
<evidence type="ECO:0000256" key="1">
    <source>
        <dbReference type="SAM" id="MobiDB-lite"/>
    </source>
</evidence>
<feature type="compositionally biased region" description="Basic and acidic residues" evidence="1">
    <location>
        <begin position="56"/>
        <end position="66"/>
    </location>
</feature>
<accession>A0ABD1WN03</accession>
<evidence type="ECO:0000313" key="3">
    <source>
        <dbReference type="EMBL" id="KAL2550937.1"/>
    </source>
</evidence>
<feature type="domain" description="OTU" evidence="2">
    <location>
        <begin position="172"/>
        <end position="190"/>
    </location>
</feature>
<dbReference type="Proteomes" id="UP001604277">
    <property type="component" value="Unassembled WGS sequence"/>
</dbReference>
<protein>
    <submittedName>
        <fullName evidence="3">Cysteine proteinases superfamily protein</fullName>
    </submittedName>
</protein>
<gene>
    <name evidence="3" type="ORF">Fot_12467</name>
</gene>
<feature type="compositionally biased region" description="Basic and acidic residues" evidence="1">
    <location>
        <begin position="7"/>
        <end position="48"/>
    </location>
</feature>
<name>A0ABD1WN03_9LAMI</name>
<feature type="compositionally biased region" description="Basic residues" evidence="1">
    <location>
        <begin position="124"/>
        <end position="134"/>
    </location>
</feature>
<evidence type="ECO:0000313" key="4">
    <source>
        <dbReference type="Proteomes" id="UP001604277"/>
    </source>
</evidence>
<dbReference type="Gene3D" id="3.90.70.80">
    <property type="match status" value="1"/>
</dbReference>
<dbReference type="InterPro" id="IPR003323">
    <property type="entry name" value="OTU_dom"/>
</dbReference>